<dbReference type="GO" id="GO:0008441">
    <property type="term" value="F:3'(2'),5'-bisphosphate nucleotidase activity"/>
    <property type="evidence" value="ECO:0007669"/>
    <property type="project" value="UniProtKB-UniRule"/>
</dbReference>
<feature type="binding site" evidence="9">
    <location>
        <position position="86"/>
    </location>
    <ligand>
        <name>Mg(2+)</name>
        <dbReference type="ChEBI" id="CHEBI:18420"/>
        <label>2</label>
    </ligand>
</feature>
<dbReference type="GO" id="GO:0050427">
    <property type="term" value="P:3'-phosphoadenosine 5'-phosphosulfate metabolic process"/>
    <property type="evidence" value="ECO:0007669"/>
    <property type="project" value="TreeGrafter"/>
</dbReference>
<keyword evidence="4 9" id="KW-0997">Cell inner membrane</keyword>
<proteinExistence type="inferred from homology"/>
<comment type="caution">
    <text evidence="11">The sequence shown here is derived from an EMBL/GenBank/DDBJ whole genome shotgun (WGS) entry which is preliminary data.</text>
</comment>
<feature type="binding site" evidence="9">
    <location>
        <position position="88"/>
    </location>
    <ligand>
        <name>Mg(2+)</name>
        <dbReference type="ChEBI" id="CHEBI:18420"/>
        <label>1</label>
    </ligand>
</feature>
<evidence type="ECO:0000256" key="6">
    <source>
        <dbReference type="ARBA" id="ARBA00022801"/>
    </source>
</evidence>
<evidence type="ECO:0000256" key="10">
    <source>
        <dbReference type="PIRSR" id="PIRSR600760-2"/>
    </source>
</evidence>
<evidence type="ECO:0000256" key="2">
    <source>
        <dbReference type="ARBA" id="ARBA00005289"/>
    </source>
</evidence>
<comment type="function">
    <text evidence="9">Converts adenosine-3',5'-bisphosphate (PAP) to AMP.</text>
</comment>
<evidence type="ECO:0000256" key="9">
    <source>
        <dbReference type="HAMAP-Rule" id="MF_02095"/>
    </source>
</evidence>
<name>A0A5M6IXB6_9PROT</name>
<dbReference type="PANTHER" id="PTHR43028:SF5">
    <property type="entry name" value="3'(2'),5'-BISPHOSPHATE NUCLEOTIDASE 1"/>
    <property type="match status" value="1"/>
</dbReference>
<dbReference type="InterPro" id="IPR006240">
    <property type="entry name" value="CysQ"/>
</dbReference>
<feature type="binding site" evidence="9">
    <location>
        <position position="67"/>
    </location>
    <ligand>
        <name>substrate</name>
    </ligand>
</feature>
<feature type="binding site" evidence="9">
    <location>
        <begin position="88"/>
        <end position="91"/>
    </location>
    <ligand>
        <name>substrate</name>
    </ligand>
</feature>
<comment type="subcellular location">
    <subcellularLocation>
        <location evidence="9">Cell inner membrane</location>
        <topology evidence="9">Peripheral membrane protein</topology>
        <orientation evidence="9">Cytoplasmic side</orientation>
    </subcellularLocation>
</comment>
<dbReference type="InterPro" id="IPR020550">
    <property type="entry name" value="Inositol_monophosphatase_CS"/>
</dbReference>
<keyword evidence="5 9" id="KW-0479">Metal-binding</keyword>
<keyword evidence="6 9" id="KW-0378">Hydrolase</keyword>
<evidence type="ECO:0000313" key="11">
    <source>
        <dbReference type="EMBL" id="KAA5612015.1"/>
    </source>
</evidence>
<evidence type="ECO:0000256" key="4">
    <source>
        <dbReference type="ARBA" id="ARBA00022519"/>
    </source>
</evidence>
<evidence type="ECO:0000256" key="8">
    <source>
        <dbReference type="ARBA" id="ARBA00023136"/>
    </source>
</evidence>
<feature type="binding site" evidence="10">
    <location>
        <position position="86"/>
    </location>
    <ligand>
        <name>Mg(2+)</name>
        <dbReference type="ChEBI" id="CHEBI:18420"/>
        <label>1</label>
        <note>catalytic</note>
    </ligand>
</feature>
<dbReference type="OrthoDB" id="9785695at2"/>
<comment type="catalytic activity">
    <reaction evidence="1 9">
        <text>adenosine 3',5'-bisphosphate + H2O = AMP + phosphate</text>
        <dbReference type="Rhea" id="RHEA:10040"/>
        <dbReference type="ChEBI" id="CHEBI:15377"/>
        <dbReference type="ChEBI" id="CHEBI:43474"/>
        <dbReference type="ChEBI" id="CHEBI:58343"/>
        <dbReference type="ChEBI" id="CHEBI:456215"/>
        <dbReference type="EC" id="3.1.3.7"/>
    </reaction>
</comment>
<feature type="binding site" evidence="10">
    <location>
        <position position="212"/>
    </location>
    <ligand>
        <name>Mg(2+)</name>
        <dbReference type="ChEBI" id="CHEBI:18420"/>
        <label>1</label>
        <note>catalytic</note>
    </ligand>
</feature>
<dbReference type="GO" id="GO:0000103">
    <property type="term" value="P:sulfate assimilation"/>
    <property type="evidence" value="ECO:0007669"/>
    <property type="project" value="TreeGrafter"/>
</dbReference>
<sequence length="254" mass="26102">MDDAALLALAFDLAAEAGETILAVRRRGFTARQKADRSPVTEADEAAEAIIAAGLRAATPDLPVVAEEAIAAGDVPATADSFWCVDPLDGTREFTAGGDDFAVCIGLVRAGRAVLGVVGAPAKGLLYGGIVGWGAVRRAGGVESPIAARHPPPEGLTVLASRRHGDVARLESFLAGRPVAARVHIGSALKFCLLAEGAADLYPRFGTTMEWDTCAAQAVLEAAGGSVHDGETGAALRYGKPGFVNPHFYATGRT</sequence>
<evidence type="ECO:0000256" key="1">
    <source>
        <dbReference type="ARBA" id="ARBA00001625"/>
    </source>
</evidence>
<dbReference type="SUPFAM" id="SSF56655">
    <property type="entry name" value="Carbohydrate phosphatase"/>
    <property type="match status" value="1"/>
</dbReference>
<feature type="binding site" evidence="9">
    <location>
        <position position="89"/>
    </location>
    <ligand>
        <name>Mg(2+)</name>
        <dbReference type="ChEBI" id="CHEBI:18420"/>
        <label>2</label>
    </ligand>
</feature>
<dbReference type="HAMAP" id="MF_02095">
    <property type="entry name" value="CysQ"/>
    <property type="match status" value="1"/>
</dbReference>
<keyword evidence="3 9" id="KW-1003">Cell membrane</keyword>
<dbReference type="PANTHER" id="PTHR43028">
    <property type="entry name" value="3'(2'),5'-BISPHOSPHATE NUCLEOTIDASE 1"/>
    <property type="match status" value="1"/>
</dbReference>
<feature type="binding site" evidence="9">
    <location>
        <position position="67"/>
    </location>
    <ligand>
        <name>Mg(2+)</name>
        <dbReference type="ChEBI" id="CHEBI:18420"/>
        <label>1</label>
    </ligand>
</feature>
<keyword evidence="7 9" id="KW-0460">Magnesium</keyword>
<feature type="binding site" evidence="10">
    <location>
        <position position="89"/>
    </location>
    <ligand>
        <name>Mg(2+)</name>
        <dbReference type="ChEBI" id="CHEBI:18420"/>
        <label>1</label>
        <note>catalytic</note>
    </ligand>
</feature>
<gene>
    <name evidence="9 11" type="primary">cysQ</name>
    <name evidence="11" type="ORF">F1189_11190</name>
</gene>
<evidence type="ECO:0000256" key="7">
    <source>
        <dbReference type="ARBA" id="ARBA00022842"/>
    </source>
</evidence>
<feature type="binding site" evidence="10">
    <location>
        <position position="88"/>
    </location>
    <ligand>
        <name>Mg(2+)</name>
        <dbReference type="ChEBI" id="CHEBI:18420"/>
        <label>1</label>
        <note>catalytic</note>
    </ligand>
</feature>
<evidence type="ECO:0000313" key="12">
    <source>
        <dbReference type="Proteomes" id="UP000325255"/>
    </source>
</evidence>
<dbReference type="Gene3D" id="3.40.190.80">
    <property type="match status" value="1"/>
</dbReference>
<comment type="similarity">
    <text evidence="2 9">Belongs to the inositol monophosphatase superfamily. CysQ family.</text>
</comment>
<dbReference type="Gene3D" id="3.30.540.10">
    <property type="entry name" value="Fructose-1,6-Bisphosphatase, subunit A, domain 1"/>
    <property type="match status" value="1"/>
</dbReference>
<dbReference type="EMBL" id="VWPK01000015">
    <property type="protein sequence ID" value="KAA5612015.1"/>
    <property type="molecule type" value="Genomic_DNA"/>
</dbReference>
<feature type="binding site" evidence="9">
    <location>
        <position position="212"/>
    </location>
    <ligand>
        <name>Mg(2+)</name>
        <dbReference type="ChEBI" id="CHEBI:18420"/>
        <label>2</label>
    </ligand>
</feature>
<dbReference type="Proteomes" id="UP000325255">
    <property type="component" value="Unassembled WGS sequence"/>
</dbReference>
<dbReference type="GO" id="GO:0000287">
    <property type="term" value="F:magnesium ion binding"/>
    <property type="evidence" value="ECO:0007669"/>
    <property type="project" value="UniProtKB-UniRule"/>
</dbReference>
<protein>
    <recommendedName>
        <fullName evidence="9">3'(2'),5'-bisphosphate nucleotidase CysQ</fullName>
        <ecNumber evidence="9">3.1.3.7</ecNumber>
    </recommendedName>
    <alternativeName>
        <fullName evidence="9">3'(2'),5-bisphosphonucleoside 3'(2')-phosphohydrolase</fullName>
    </alternativeName>
    <alternativeName>
        <fullName evidence="9">3'-phosphoadenosine 5'-phosphate phosphatase</fullName>
        <shortName evidence="9">PAP phosphatase</shortName>
    </alternativeName>
</protein>
<dbReference type="GO" id="GO:0046854">
    <property type="term" value="P:phosphatidylinositol phosphate biosynthetic process"/>
    <property type="evidence" value="ECO:0007669"/>
    <property type="project" value="InterPro"/>
</dbReference>
<reference evidence="11 12" key="1">
    <citation type="submission" date="2019-09" db="EMBL/GenBank/DDBJ databases">
        <title>Genome sequence of Rhodovastum atsumiense, a diverse member of the Acetobacteraceae family of non-sulfur purple photosynthetic bacteria.</title>
        <authorList>
            <person name="Meyer T."/>
            <person name="Kyndt J."/>
        </authorList>
    </citation>
    <scope>NUCLEOTIDE SEQUENCE [LARGE SCALE GENOMIC DNA]</scope>
    <source>
        <strain evidence="11 12">DSM 21279</strain>
    </source>
</reference>
<accession>A0A5M6IXB6</accession>
<evidence type="ECO:0000256" key="5">
    <source>
        <dbReference type="ARBA" id="ARBA00022723"/>
    </source>
</evidence>
<comment type="cofactor">
    <cofactor evidence="9 10">
        <name>Mg(2+)</name>
        <dbReference type="ChEBI" id="CHEBI:18420"/>
    </cofactor>
</comment>
<dbReference type="NCBIfam" id="TIGR01331">
    <property type="entry name" value="bisphos_cysQ"/>
    <property type="match status" value="1"/>
</dbReference>
<dbReference type="CDD" id="cd01638">
    <property type="entry name" value="CysQ"/>
    <property type="match status" value="1"/>
</dbReference>
<dbReference type="InterPro" id="IPR050725">
    <property type="entry name" value="CysQ/Inositol_MonoPase"/>
</dbReference>
<dbReference type="InterPro" id="IPR000760">
    <property type="entry name" value="Inositol_monophosphatase-like"/>
</dbReference>
<dbReference type="PROSITE" id="PS00629">
    <property type="entry name" value="IMP_1"/>
    <property type="match status" value="1"/>
</dbReference>
<dbReference type="AlphaFoldDB" id="A0A5M6IXB6"/>
<dbReference type="PROSITE" id="PS00630">
    <property type="entry name" value="IMP_2"/>
    <property type="match status" value="1"/>
</dbReference>
<dbReference type="RefSeq" id="WP_150040831.1">
    <property type="nucleotide sequence ID" value="NZ_OW485601.1"/>
</dbReference>
<feature type="binding site" evidence="9">
    <location>
        <position position="86"/>
    </location>
    <ligand>
        <name>Mg(2+)</name>
        <dbReference type="ChEBI" id="CHEBI:18420"/>
        <label>1</label>
    </ligand>
</feature>
<evidence type="ECO:0000256" key="3">
    <source>
        <dbReference type="ARBA" id="ARBA00022475"/>
    </source>
</evidence>
<dbReference type="GO" id="GO:0005886">
    <property type="term" value="C:plasma membrane"/>
    <property type="evidence" value="ECO:0007669"/>
    <property type="project" value="UniProtKB-SubCell"/>
</dbReference>
<feature type="binding site" evidence="9">
    <location>
        <position position="212"/>
    </location>
    <ligand>
        <name>substrate</name>
    </ligand>
</feature>
<organism evidence="11 12">
    <name type="scientific">Rhodovastum atsumiense</name>
    <dbReference type="NCBI Taxonomy" id="504468"/>
    <lineage>
        <taxon>Bacteria</taxon>
        <taxon>Pseudomonadati</taxon>
        <taxon>Pseudomonadota</taxon>
        <taxon>Alphaproteobacteria</taxon>
        <taxon>Acetobacterales</taxon>
        <taxon>Acetobacteraceae</taxon>
        <taxon>Rhodovastum</taxon>
    </lineage>
</organism>
<keyword evidence="8 9" id="KW-0472">Membrane</keyword>
<feature type="binding site" evidence="10">
    <location>
        <position position="67"/>
    </location>
    <ligand>
        <name>Mg(2+)</name>
        <dbReference type="ChEBI" id="CHEBI:18420"/>
        <label>1</label>
        <note>catalytic</note>
    </ligand>
</feature>
<dbReference type="InterPro" id="IPR020583">
    <property type="entry name" value="Inositol_monoP_metal-BS"/>
</dbReference>
<dbReference type="PRINTS" id="PR00377">
    <property type="entry name" value="IMPHPHTASES"/>
</dbReference>
<dbReference type="Pfam" id="PF00459">
    <property type="entry name" value="Inositol_P"/>
    <property type="match status" value="1"/>
</dbReference>
<dbReference type="EC" id="3.1.3.7" evidence="9"/>
<keyword evidence="12" id="KW-1185">Reference proteome</keyword>